<accession>A0ABY4SFJ2</accession>
<evidence type="ECO:0000256" key="2">
    <source>
        <dbReference type="ARBA" id="ARBA00022729"/>
    </source>
</evidence>
<keyword evidence="3 4" id="KW-0574">Periplasm</keyword>
<keyword evidence="8" id="KW-1185">Reference proteome</keyword>
<dbReference type="RefSeq" id="WP_250198279.1">
    <property type="nucleotide sequence ID" value="NZ_CP097636.1"/>
</dbReference>
<evidence type="ECO:0000256" key="4">
    <source>
        <dbReference type="HAMAP-Rule" id="MF_01914"/>
    </source>
</evidence>
<dbReference type="EMBL" id="CP097636">
    <property type="protein sequence ID" value="URI10070.1"/>
    <property type="molecule type" value="Genomic_DNA"/>
</dbReference>
<evidence type="ECO:0000313" key="8">
    <source>
        <dbReference type="Proteomes" id="UP001056201"/>
    </source>
</evidence>
<feature type="domain" description="Organic solvent tolerance-like N-terminal" evidence="6">
    <location>
        <begin position="29"/>
        <end position="147"/>
    </location>
</feature>
<feature type="compositionally biased region" description="Low complexity" evidence="5">
    <location>
        <begin position="180"/>
        <end position="197"/>
    </location>
</feature>
<organism evidence="7 8">
    <name type="scientific">Aquincola tertiaricarbonis</name>
    <dbReference type="NCBI Taxonomy" id="391953"/>
    <lineage>
        <taxon>Bacteria</taxon>
        <taxon>Pseudomonadati</taxon>
        <taxon>Pseudomonadota</taxon>
        <taxon>Betaproteobacteria</taxon>
        <taxon>Burkholderiales</taxon>
        <taxon>Sphaerotilaceae</taxon>
        <taxon>Aquincola</taxon>
    </lineage>
</organism>
<gene>
    <name evidence="4 7" type="primary">lptA</name>
    <name evidence="7" type="ORF">MW290_31540</name>
</gene>
<protein>
    <recommendedName>
        <fullName evidence="4">Lipopolysaccharide export system protein LptA</fullName>
    </recommendedName>
</protein>
<comment type="subcellular location">
    <subcellularLocation>
        <location evidence="4">Periplasm</location>
    </subcellularLocation>
</comment>
<feature type="signal peptide" evidence="4">
    <location>
        <begin position="1"/>
        <end position="18"/>
    </location>
</feature>
<evidence type="ECO:0000313" key="7">
    <source>
        <dbReference type="EMBL" id="URI10070.1"/>
    </source>
</evidence>
<dbReference type="Gene3D" id="2.60.450.10">
    <property type="entry name" value="Lipopolysaccharide (LPS) transport protein A like domain"/>
    <property type="match status" value="1"/>
</dbReference>
<reference evidence="7" key="1">
    <citation type="submission" date="2022-05" db="EMBL/GenBank/DDBJ databases">
        <title>An RpoN-dependent PEP-CTERM gene is involved in floc formation of an Aquincola tertiaricarbonis strain.</title>
        <authorList>
            <person name="Qiu D."/>
            <person name="Xia M."/>
        </authorList>
    </citation>
    <scope>NUCLEOTIDE SEQUENCE</scope>
    <source>
        <strain evidence="7">RN12</strain>
    </source>
</reference>
<comment type="function">
    <text evidence="4">Involved in the assembly of lipopolysaccharide (LPS). Required for the translocation of LPS from the inner membrane to the outer membrane.</text>
</comment>
<comment type="similarity">
    <text evidence="4">Belongs to the LptA family.</text>
</comment>
<keyword evidence="2 4" id="KW-0732">Signal</keyword>
<comment type="subunit">
    <text evidence="4">Component of the lipopolysaccharide transport and assembly complex.</text>
</comment>
<dbReference type="InterPro" id="IPR014340">
    <property type="entry name" value="LptA"/>
</dbReference>
<evidence type="ECO:0000256" key="1">
    <source>
        <dbReference type="ARBA" id="ARBA00022448"/>
    </source>
</evidence>
<dbReference type="HAMAP" id="MF_01914">
    <property type="entry name" value="LPS_assembly_LptA"/>
    <property type="match status" value="1"/>
</dbReference>
<evidence type="ECO:0000259" key="6">
    <source>
        <dbReference type="Pfam" id="PF03968"/>
    </source>
</evidence>
<evidence type="ECO:0000256" key="3">
    <source>
        <dbReference type="ARBA" id="ARBA00022764"/>
    </source>
</evidence>
<keyword evidence="1 4" id="KW-0813">Transport</keyword>
<feature type="chain" id="PRO_5044931809" description="Lipopolysaccharide export system protein LptA" evidence="4">
    <location>
        <begin position="19"/>
        <end position="197"/>
    </location>
</feature>
<dbReference type="NCBIfam" id="TIGR03002">
    <property type="entry name" value="outer_YhbN_LptA"/>
    <property type="match status" value="1"/>
</dbReference>
<dbReference type="PANTHER" id="PTHR36504:SF1">
    <property type="entry name" value="LIPOPOLYSACCHARIDE EXPORT SYSTEM PROTEIN LPTA"/>
    <property type="match status" value="1"/>
</dbReference>
<evidence type="ECO:0000256" key="5">
    <source>
        <dbReference type="SAM" id="MobiDB-lite"/>
    </source>
</evidence>
<dbReference type="Proteomes" id="UP001056201">
    <property type="component" value="Chromosome 2"/>
</dbReference>
<dbReference type="PANTHER" id="PTHR36504">
    <property type="entry name" value="LIPOPOLYSACCHARIDE EXPORT SYSTEM PROTEIN LPTA"/>
    <property type="match status" value="1"/>
</dbReference>
<name>A0ABY4SFJ2_AQUTE</name>
<sequence length="197" mass="20310" precursor="true">MVAVACGLLAAVAPQAQAARTDRNQPITIDADKPGTVDMLKQVVVFNGNVVITQGSITIRAERAEIREGADGFRSAVAVGSGGQQASFRQKREGLDEYIQGTADRIEYEGRGDVVRFVGKAQVQRLRGSVAADQISGERITYDSTTEVFSVAGSTAPAPAEGAASGPGNGRVRVILTPREGSAAAEAAPAPASGASR</sequence>
<dbReference type="InterPro" id="IPR005653">
    <property type="entry name" value="OstA-like_N"/>
</dbReference>
<dbReference type="InterPro" id="IPR052037">
    <property type="entry name" value="LPS_export_LptA"/>
</dbReference>
<proteinExistence type="inferred from homology"/>
<feature type="region of interest" description="Disordered" evidence="5">
    <location>
        <begin position="178"/>
        <end position="197"/>
    </location>
</feature>
<dbReference type="Pfam" id="PF03968">
    <property type="entry name" value="LptD_N"/>
    <property type="match status" value="1"/>
</dbReference>